<feature type="region of interest" description="Disordered" evidence="1">
    <location>
        <begin position="180"/>
        <end position="207"/>
    </location>
</feature>
<reference evidence="3" key="3">
    <citation type="journal article" date="2014" name="Nature">
        <title>Elephant shark genome provides unique insights into gnathostome evolution.</title>
        <authorList>
            <consortium name="International Elephant Shark Genome Sequencing Consortium"/>
            <person name="Venkatesh B."/>
            <person name="Lee A.P."/>
            <person name="Ravi V."/>
            <person name="Maurya A.K."/>
            <person name="Lian M.M."/>
            <person name="Swann J.B."/>
            <person name="Ohta Y."/>
            <person name="Flajnik M.F."/>
            <person name="Sutoh Y."/>
            <person name="Kasahara M."/>
            <person name="Hoon S."/>
            <person name="Gangu V."/>
            <person name="Roy S.W."/>
            <person name="Irimia M."/>
            <person name="Korzh V."/>
            <person name="Kondrychyn I."/>
            <person name="Lim Z.W."/>
            <person name="Tay B.H."/>
            <person name="Tohari S."/>
            <person name="Kong K.W."/>
            <person name="Ho S."/>
            <person name="Lorente-Galdos B."/>
            <person name="Quilez J."/>
            <person name="Marques-Bonet T."/>
            <person name="Raney B.J."/>
            <person name="Ingham P.W."/>
            <person name="Tay A."/>
            <person name="Hillier L.W."/>
            <person name="Minx P."/>
            <person name="Boehm T."/>
            <person name="Wilson R.K."/>
            <person name="Brenner S."/>
            <person name="Warren W.C."/>
        </authorList>
    </citation>
    <scope>NUCLEOTIDE SEQUENCE [LARGE SCALE GENOMIC DNA]</scope>
</reference>
<evidence type="ECO:0000313" key="2">
    <source>
        <dbReference type="Ensembl" id="ENSCMIP00000004116.1"/>
    </source>
</evidence>
<dbReference type="GeneTree" id="ENSGT00940000157670"/>
<dbReference type="Ensembl" id="ENSCMIT00000004272.1">
    <property type="protein sequence ID" value="ENSCMIP00000004116.1"/>
    <property type="gene ID" value="ENSCMIG00000002471.1"/>
</dbReference>
<reference evidence="2" key="4">
    <citation type="submission" date="2025-08" db="UniProtKB">
        <authorList>
            <consortium name="Ensembl"/>
        </authorList>
    </citation>
    <scope>IDENTIFICATION</scope>
</reference>
<name>A0A4W3GL70_CALMI</name>
<proteinExistence type="predicted"/>
<evidence type="ECO:0000256" key="1">
    <source>
        <dbReference type="SAM" id="MobiDB-lite"/>
    </source>
</evidence>
<evidence type="ECO:0000313" key="3">
    <source>
        <dbReference type="Proteomes" id="UP000314986"/>
    </source>
</evidence>
<reference evidence="2" key="5">
    <citation type="submission" date="2025-09" db="UniProtKB">
        <authorList>
            <consortium name="Ensembl"/>
        </authorList>
    </citation>
    <scope>IDENTIFICATION</scope>
</reference>
<accession>A0A4W3GL70</accession>
<feature type="compositionally biased region" description="Pro residues" evidence="1">
    <location>
        <begin position="197"/>
        <end position="207"/>
    </location>
</feature>
<keyword evidence="3" id="KW-1185">Reference proteome</keyword>
<dbReference type="AlphaFoldDB" id="A0A4W3GL70"/>
<protein>
    <submittedName>
        <fullName evidence="2">Ubiquitin carboxyl-terminal hydrolase 28-like</fullName>
    </submittedName>
</protein>
<sequence length="207" mass="22695">MHSPLPTPPQPPMTSTALHPANGWVLGLLCCCGRDGVSGCGCSIWLLSCCRCREALTYLVHAYQSNRKLLKNGKKRGVDETLIAHYRRKCLLELNGNAASLFESGEEAEVAEALSIMSDLVIPCMHLIATSEISKEDLVAVEMMRNHWCSYLGADIDGEFCDRPSIQSVSLVSASTTRANWLSGPRHPPPPHHHHPYPPCRPPDLGC</sequence>
<dbReference type="Proteomes" id="UP000314986">
    <property type="component" value="Unassembled WGS sequence"/>
</dbReference>
<organism evidence="2 3">
    <name type="scientific">Callorhinchus milii</name>
    <name type="common">Ghost shark</name>
    <dbReference type="NCBI Taxonomy" id="7868"/>
    <lineage>
        <taxon>Eukaryota</taxon>
        <taxon>Metazoa</taxon>
        <taxon>Chordata</taxon>
        <taxon>Craniata</taxon>
        <taxon>Vertebrata</taxon>
        <taxon>Chondrichthyes</taxon>
        <taxon>Holocephali</taxon>
        <taxon>Chimaeriformes</taxon>
        <taxon>Callorhinchidae</taxon>
        <taxon>Callorhinchus</taxon>
    </lineage>
</organism>
<reference evidence="3" key="2">
    <citation type="journal article" date="2007" name="PLoS Biol.">
        <title>Survey sequencing and comparative analysis of the elephant shark (Callorhinchus milii) genome.</title>
        <authorList>
            <person name="Venkatesh B."/>
            <person name="Kirkness E.F."/>
            <person name="Loh Y.H."/>
            <person name="Halpern A.L."/>
            <person name="Lee A.P."/>
            <person name="Johnson J."/>
            <person name="Dandona N."/>
            <person name="Viswanathan L.D."/>
            <person name="Tay A."/>
            <person name="Venter J.C."/>
            <person name="Strausberg R.L."/>
            <person name="Brenner S."/>
        </authorList>
    </citation>
    <scope>NUCLEOTIDE SEQUENCE [LARGE SCALE GENOMIC DNA]</scope>
</reference>
<reference evidence="3" key="1">
    <citation type="journal article" date="2006" name="Science">
        <title>Ancient noncoding elements conserved in the human genome.</title>
        <authorList>
            <person name="Venkatesh B."/>
            <person name="Kirkness E.F."/>
            <person name="Loh Y.H."/>
            <person name="Halpern A.L."/>
            <person name="Lee A.P."/>
            <person name="Johnson J."/>
            <person name="Dandona N."/>
            <person name="Viswanathan L.D."/>
            <person name="Tay A."/>
            <person name="Venter J.C."/>
            <person name="Strausberg R.L."/>
            <person name="Brenner S."/>
        </authorList>
    </citation>
    <scope>NUCLEOTIDE SEQUENCE [LARGE SCALE GENOMIC DNA]</scope>
</reference>